<keyword evidence="2" id="KW-1185">Reference proteome</keyword>
<evidence type="ECO:0000313" key="2">
    <source>
        <dbReference type="Proteomes" id="UP000007148"/>
    </source>
</evidence>
<dbReference type="HOGENOM" id="CLU_522863_0_0_1"/>
<comment type="caution">
    <text evidence="1">The sequence shown here is derived from an EMBL/GenBank/DDBJ whole genome shotgun (WGS) entry which is preliminary data.</text>
</comment>
<reference evidence="1 2" key="1">
    <citation type="journal article" date="2011" name="PLoS Pathog.">
        <title>Endophytic Life Strategies Decoded by Genome and Transcriptome Analyses of the Mutualistic Root Symbiont Piriformospora indica.</title>
        <authorList>
            <person name="Zuccaro A."/>
            <person name="Lahrmann U."/>
            <person name="Guldener U."/>
            <person name="Langen G."/>
            <person name="Pfiffi S."/>
            <person name="Biedenkopf D."/>
            <person name="Wong P."/>
            <person name="Samans B."/>
            <person name="Grimm C."/>
            <person name="Basiewicz M."/>
            <person name="Murat C."/>
            <person name="Martin F."/>
            <person name="Kogel K.H."/>
        </authorList>
    </citation>
    <scope>NUCLEOTIDE SEQUENCE [LARGE SCALE GENOMIC DNA]</scope>
    <source>
        <strain evidence="1 2">DSM 11827</strain>
    </source>
</reference>
<dbReference type="InParanoid" id="G4TXN8"/>
<dbReference type="Gene3D" id="3.80.10.10">
    <property type="entry name" value="Ribonuclease Inhibitor"/>
    <property type="match status" value="1"/>
</dbReference>
<dbReference type="AlphaFoldDB" id="G4TXN8"/>
<evidence type="ECO:0008006" key="3">
    <source>
        <dbReference type="Google" id="ProtNLM"/>
    </source>
</evidence>
<sequence>MGVPRLVARMTNLRHLSLDYPEGMLPELLQNTRSLRSLVITITSRQELDSVLGAIASIPTMRALQLLLGHAMEDKGPLDTPLMQALSLEKVIINGSTFRVVGIAMDQWVRTLLKIPRLHHLEINVTTRPSILSPVQRIRLDATTHLQSLILSTGLPTRLIEAMIASARATLSTLVLMREMDYPALFQLLQLLATCSRLKVLKWTGLCTTTRVNSPSAADRVITLQRLESLHFTSRSITQLRLFLSMSTPNLMELTIGGNVHEGTVIIETEELRKFLRRAPLVRAVYVPGIFWPYSRDVLPPVQLPNIEKLVVTTHTLASLDGIIPLEDQRLNLVVYLMNRIDSTFLNAYTMPSGLFACLDTLTIEVRELFYGRRMARMEGFEEMLPFVTNLRVIRLPIGGDVIHLDILCRAMLNGAICPKLEEIYSMQYPDWNLLLNILMMRNIPHVLDPTAQGPVALKLLAFPRQLHPAVHNAIQAALKGYWVPPLAPWVLPEDM</sequence>
<protein>
    <recommendedName>
        <fullName evidence="3">F-box domain-containing protein</fullName>
    </recommendedName>
</protein>
<gene>
    <name evidence="1" type="ORF">PIIN_10081</name>
</gene>
<dbReference type="SUPFAM" id="SSF52058">
    <property type="entry name" value="L domain-like"/>
    <property type="match status" value="1"/>
</dbReference>
<proteinExistence type="predicted"/>
<organism evidence="1 2">
    <name type="scientific">Serendipita indica (strain DSM 11827)</name>
    <name type="common">Root endophyte fungus</name>
    <name type="synonym">Piriformospora indica</name>
    <dbReference type="NCBI Taxonomy" id="1109443"/>
    <lineage>
        <taxon>Eukaryota</taxon>
        <taxon>Fungi</taxon>
        <taxon>Dikarya</taxon>
        <taxon>Basidiomycota</taxon>
        <taxon>Agaricomycotina</taxon>
        <taxon>Agaricomycetes</taxon>
        <taxon>Sebacinales</taxon>
        <taxon>Serendipitaceae</taxon>
        <taxon>Serendipita</taxon>
    </lineage>
</organism>
<dbReference type="EMBL" id="CAFZ01000602">
    <property type="protein sequence ID" value="CCA76081.1"/>
    <property type="molecule type" value="Genomic_DNA"/>
</dbReference>
<name>G4TXN8_SERID</name>
<dbReference type="InterPro" id="IPR032675">
    <property type="entry name" value="LRR_dom_sf"/>
</dbReference>
<accession>G4TXN8</accession>
<dbReference type="Proteomes" id="UP000007148">
    <property type="component" value="Unassembled WGS sequence"/>
</dbReference>
<evidence type="ECO:0000313" key="1">
    <source>
        <dbReference type="EMBL" id="CCA76081.1"/>
    </source>
</evidence>